<dbReference type="InterPro" id="IPR001460">
    <property type="entry name" value="PCN-bd_Tpept"/>
</dbReference>
<evidence type="ECO:0000259" key="6">
    <source>
        <dbReference type="Pfam" id="PF03717"/>
    </source>
</evidence>
<dbReference type="PANTHER" id="PTHR30627:SF1">
    <property type="entry name" value="PEPTIDOGLYCAN D,D-TRANSPEPTIDASE FTSI"/>
    <property type="match status" value="1"/>
</dbReference>
<evidence type="ECO:0000256" key="4">
    <source>
        <dbReference type="SAM" id="MobiDB-lite"/>
    </source>
</evidence>
<accession>A0ABN3U5W7</accession>
<dbReference type="Pfam" id="PF00905">
    <property type="entry name" value="Transpeptidase"/>
    <property type="match status" value="1"/>
</dbReference>
<proteinExistence type="inferred from homology"/>
<comment type="similarity">
    <text evidence="2">Belongs to the transpeptidase family.</text>
</comment>
<dbReference type="Pfam" id="PF03717">
    <property type="entry name" value="PBP_dimer"/>
    <property type="match status" value="1"/>
</dbReference>
<reference evidence="7 8" key="1">
    <citation type="journal article" date="2019" name="Int. J. Syst. Evol. Microbiol.">
        <title>The Global Catalogue of Microorganisms (GCM) 10K type strain sequencing project: providing services to taxonomists for standard genome sequencing and annotation.</title>
        <authorList>
            <consortium name="The Broad Institute Genomics Platform"/>
            <consortium name="The Broad Institute Genome Sequencing Center for Infectious Disease"/>
            <person name="Wu L."/>
            <person name="Ma J."/>
        </authorList>
    </citation>
    <scope>NUCLEOTIDE SEQUENCE [LARGE SCALE GENOMIC DNA]</scope>
    <source>
        <strain evidence="7 8">JCM 4542</strain>
    </source>
</reference>
<dbReference type="EMBL" id="BAAASL010000027">
    <property type="protein sequence ID" value="GAA2724889.1"/>
    <property type="molecule type" value="Genomic_DNA"/>
</dbReference>
<feature type="compositionally biased region" description="Low complexity" evidence="4">
    <location>
        <begin position="16"/>
        <end position="30"/>
    </location>
</feature>
<dbReference type="RefSeq" id="WP_344439259.1">
    <property type="nucleotide sequence ID" value="NZ_BAAASL010000027.1"/>
</dbReference>
<feature type="region of interest" description="Disordered" evidence="4">
    <location>
        <begin position="1"/>
        <end position="32"/>
    </location>
</feature>
<sequence>MTAPRQPRRPVPGPARPAARPARPRPGAQALRLGSPRPRLRAIGVGLTLVMLVFTVRLLQVQAVDADAYAARANLNRYIPVTLAAERGAITDRTGVDLATTVDAYDVTAAPDLLTPERIKVEGAARQAAELLAPVLAEEVDVLEQKLTANPKSKYVVLARRQTPQTWRKIAQLKQAQAEKARHGKAANVLAGVNREAHSKRVYPNGELAAGLLGFVNGDGRGGGGLEAQLDEVLAGRNGKRVYAQSGGRQVPTGDVKEQAAVPGSDVELTIDRDIQWAAQNAVSRQVRESGADRGYVVVQDTRTGEILAMASAPGYDPNDLAHADRAALGNPALQDAYEPGSVSKIMTMAAVLEEGVATPMTHVEVPNRLPRADRAFADDIDHPTWHLTLNGVLAKSSNIGTILASEQLGKTREEANEVLYTYLRKFGIGRPTGLEFPGETPGLLAKPADWKSSRAYTIPFGQGLSLNAVQAASVYSTIAAGGERVQPSLVRGSKGPDGRFTPAPAPPRTRVVSEKTARELTGMLESVVDDQEGTGTKAKIPGYRVAGKTGTSNRVDPTTGRYHGYTASFAGFAPADAPRVTVYCALQNPTRGSYFGGQVCGPVFKQVMEFALKTLQIPPSGSQPPRLPVSYDGQ</sequence>
<dbReference type="InterPro" id="IPR036138">
    <property type="entry name" value="PBP_dimer_sf"/>
</dbReference>
<gene>
    <name evidence="7" type="primary">ftsI</name>
    <name evidence="7" type="ORF">GCM10010315_55770</name>
</gene>
<dbReference type="InterPro" id="IPR050515">
    <property type="entry name" value="Beta-lactam/transpept"/>
</dbReference>
<evidence type="ECO:0000313" key="7">
    <source>
        <dbReference type="EMBL" id="GAA2724889.1"/>
    </source>
</evidence>
<dbReference type="SUPFAM" id="SSF56519">
    <property type="entry name" value="Penicillin binding protein dimerisation domain"/>
    <property type="match status" value="1"/>
</dbReference>
<evidence type="ECO:0000256" key="1">
    <source>
        <dbReference type="ARBA" id="ARBA00004370"/>
    </source>
</evidence>
<dbReference type="PANTHER" id="PTHR30627">
    <property type="entry name" value="PEPTIDOGLYCAN D,D-TRANSPEPTIDASE"/>
    <property type="match status" value="1"/>
</dbReference>
<evidence type="ECO:0000256" key="2">
    <source>
        <dbReference type="ARBA" id="ARBA00007171"/>
    </source>
</evidence>
<dbReference type="GO" id="GO:0051301">
    <property type="term" value="P:cell division"/>
    <property type="evidence" value="ECO:0007669"/>
    <property type="project" value="UniProtKB-KW"/>
</dbReference>
<dbReference type="Gene3D" id="3.40.710.10">
    <property type="entry name" value="DD-peptidase/beta-lactamase superfamily"/>
    <property type="match status" value="1"/>
</dbReference>
<keyword evidence="3" id="KW-0472">Membrane</keyword>
<dbReference type="SUPFAM" id="SSF56601">
    <property type="entry name" value="beta-lactamase/transpeptidase-like"/>
    <property type="match status" value="1"/>
</dbReference>
<dbReference type="InterPro" id="IPR005311">
    <property type="entry name" value="PBP_dimer"/>
</dbReference>
<dbReference type="Gene3D" id="3.30.450.330">
    <property type="match status" value="1"/>
</dbReference>
<keyword evidence="8" id="KW-1185">Reference proteome</keyword>
<dbReference type="InterPro" id="IPR012338">
    <property type="entry name" value="Beta-lactam/transpept-like"/>
</dbReference>
<evidence type="ECO:0000256" key="3">
    <source>
        <dbReference type="ARBA" id="ARBA00023136"/>
    </source>
</evidence>
<dbReference type="Gene3D" id="3.90.1310.10">
    <property type="entry name" value="Penicillin-binding protein 2a (Domain 2)"/>
    <property type="match status" value="1"/>
</dbReference>
<feature type="domain" description="Penicillin-binding protein transpeptidase" evidence="5">
    <location>
        <begin position="295"/>
        <end position="610"/>
    </location>
</feature>
<organism evidence="7 8">
    <name type="scientific">Streptomyces luteosporeus</name>
    <dbReference type="NCBI Taxonomy" id="173856"/>
    <lineage>
        <taxon>Bacteria</taxon>
        <taxon>Bacillati</taxon>
        <taxon>Actinomycetota</taxon>
        <taxon>Actinomycetes</taxon>
        <taxon>Kitasatosporales</taxon>
        <taxon>Streptomycetaceae</taxon>
        <taxon>Streptomyces</taxon>
    </lineage>
</organism>
<protein>
    <submittedName>
        <fullName evidence="7">Cell division protein FtsI</fullName>
    </submittedName>
</protein>
<evidence type="ECO:0000259" key="5">
    <source>
        <dbReference type="Pfam" id="PF00905"/>
    </source>
</evidence>
<feature type="region of interest" description="Disordered" evidence="4">
    <location>
        <begin position="488"/>
        <end position="512"/>
    </location>
</feature>
<keyword evidence="7" id="KW-0132">Cell division</keyword>
<comment type="caution">
    <text evidence="7">The sequence shown here is derived from an EMBL/GenBank/DDBJ whole genome shotgun (WGS) entry which is preliminary data.</text>
</comment>
<evidence type="ECO:0000313" key="8">
    <source>
        <dbReference type="Proteomes" id="UP001500886"/>
    </source>
</evidence>
<name>A0ABN3U5W7_9ACTN</name>
<dbReference type="Proteomes" id="UP001500886">
    <property type="component" value="Unassembled WGS sequence"/>
</dbReference>
<comment type="subcellular location">
    <subcellularLocation>
        <location evidence="1">Membrane</location>
    </subcellularLocation>
</comment>
<feature type="domain" description="Penicillin-binding protein dimerisation" evidence="6">
    <location>
        <begin position="84"/>
        <end position="251"/>
    </location>
</feature>
<keyword evidence="7" id="KW-0131">Cell cycle</keyword>